<keyword evidence="2" id="KW-1185">Reference proteome</keyword>
<proteinExistence type="predicted"/>
<evidence type="ECO:0000313" key="2">
    <source>
        <dbReference type="Proteomes" id="UP000432015"/>
    </source>
</evidence>
<dbReference type="RefSeq" id="WP_156220638.1">
    <property type="nucleotide sequence ID" value="NZ_WOFH01000014.1"/>
</dbReference>
<dbReference type="EMBL" id="WOFH01000014">
    <property type="protein sequence ID" value="MUN41468.1"/>
    <property type="molecule type" value="Genomic_DNA"/>
</dbReference>
<dbReference type="Proteomes" id="UP000432015">
    <property type="component" value="Unassembled WGS sequence"/>
</dbReference>
<comment type="caution">
    <text evidence="1">The sequence shown here is derived from an EMBL/GenBank/DDBJ whole genome shotgun (WGS) entry which is preliminary data.</text>
</comment>
<reference evidence="1 2" key="1">
    <citation type="submission" date="2019-11" db="EMBL/GenBank/DDBJ databases">
        <authorList>
            <person name="Cao P."/>
        </authorList>
    </citation>
    <scope>NUCLEOTIDE SEQUENCE [LARGE SCALE GENOMIC DNA]</scope>
    <source>
        <strain evidence="1 2">NEAU-AAG5</strain>
    </source>
</reference>
<name>A0A7K1LAM4_9ACTN</name>
<protein>
    <submittedName>
        <fullName evidence="1">Uncharacterized protein</fullName>
    </submittedName>
</protein>
<sequence>MTPEAAAWIRANVLPPALRAPIATCPCEWGPCSNCVHGDHDRCRAGEPAVFPAGWVTNSKGSVVSPAPSSDARVWRVGRPCAWRCACDCRVVPSEAVQLDFFAAWDEELSMS</sequence>
<dbReference type="Pfam" id="PF19761">
    <property type="entry name" value="DUF6248"/>
    <property type="match status" value="1"/>
</dbReference>
<organism evidence="1 2">
    <name type="scientific">Actinomadura litoris</name>
    <dbReference type="NCBI Taxonomy" id="2678616"/>
    <lineage>
        <taxon>Bacteria</taxon>
        <taxon>Bacillati</taxon>
        <taxon>Actinomycetota</taxon>
        <taxon>Actinomycetes</taxon>
        <taxon>Streptosporangiales</taxon>
        <taxon>Thermomonosporaceae</taxon>
        <taxon>Actinomadura</taxon>
    </lineage>
</organism>
<evidence type="ECO:0000313" key="1">
    <source>
        <dbReference type="EMBL" id="MUN41468.1"/>
    </source>
</evidence>
<dbReference type="AlphaFoldDB" id="A0A7K1LAM4"/>
<gene>
    <name evidence="1" type="ORF">GNZ18_33475</name>
</gene>
<accession>A0A7K1LAM4</accession>
<dbReference type="InterPro" id="IPR046215">
    <property type="entry name" value="DUF6248"/>
</dbReference>